<evidence type="ECO:0000313" key="2">
    <source>
        <dbReference type="Proteomes" id="UP000241074"/>
    </source>
</evidence>
<reference evidence="1 2" key="1">
    <citation type="submission" date="2018-03" db="EMBL/GenBank/DDBJ databases">
        <title>Ahniella affigens gen. nov., sp. nov., a gammaproteobacterium isolated from sandy soil near a stream.</title>
        <authorList>
            <person name="Ko Y."/>
            <person name="Kim J.-H."/>
        </authorList>
    </citation>
    <scope>NUCLEOTIDE SEQUENCE [LARGE SCALE GENOMIC DNA]</scope>
    <source>
        <strain evidence="1 2">D13</strain>
        <plasmid evidence="2">Plasmid unnamed</plasmid>
    </source>
</reference>
<protein>
    <submittedName>
        <fullName evidence="1">Uncharacterized protein</fullName>
    </submittedName>
</protein>
<gene>
    <name evidence="1" type="ORF">C7S18_23790</name>
</gene>
<sequence length="146" mass="16730">MNRPSNPYLHLSLVELSDSAEHLAGELLRPRTRTAEERAALAQRCAHLLIALGRTIRPGYYQELAPEYRCEQSRAGQSFADWFGREQVALRARVLRRALDFRRLPLDTPLPPEAYSSDVGMLGVLNSVLEREEEERRTESPSEREQ</sequence>
<reference evidence="1 2" key="2">
    <citation type="submission" date="2018-03" db="EMBL/GenBank/DDBJ databases">
        <authorList>
            <person name="Keele B.F."/>
        </authorList>
    </citation>
    <scope>NUCLEOTIDE SEQUENCE [LARGE SCALE GENOMIC DNA]</scope>
    <source>
        <strain evidence="1 2">D13</strain>
        <plasmid evidence="2">Plasmid unnamed</plasmid>
    </source>
</reference>
<dbReference type="KEGG" id="xba:C7S18_23790"/>
<organism evidence="1 2">
    <name type="scientific">Ahniella affigens</name>
    <dbReference type="NCBI Taxonomy" id="2021234"/>
    <lineage>
        <taxon>Bacteria</taxon>
        <taxon>Pseudomonadati</taxon>
        <taxon>Pseudomonadota</taxon>
        <taxon>Gammaproteobacteria</taxon>
        <taxon>Lysobacterales</taxon>
        <taxon>Rhodanobacteraceae</taxon>
        <taxon>Ahniella</taxon>
    </lineage>
</organism>
<dbReference type="AlphaFoldDB" id="A0A2P1PZQ4"/>
<geneLocation type="plasmid" evidence="1">
    <name>unnamed</name>
</geneLocation>
<accession>A0A2P1PZQ4</accession>
<dbReference type="Proteomes" id="UP000241074">
    <property type="component" value="Plasmid unnamed"/>
</dbReference>
<dbReference type="RefSeq" id="WP_106894240.1">
    <property type="nucleotide sequence ID" value="NZ_CP027861.1"/>
</dbReference>
<dbReference type="EMBL" id="CP027861">
    <property type="protein sequence ID" value="AVQ00323.1"/>
    <property type="molecule type" value="Genomic_DNA"/>
</dbReference>
<proteinExistence type="predicted"/>
<name>A0A2P1PZQ4_9GAMM</name>
<keyword evidence="1" id="KW-0614">Plasmid</keyword>
<evidence type="ECO:0000313" key="1">
    <source>
        <dbReference type="EMBL" id="AVQ00323.1"/>
    </source>
</evidence>
<keyword evidence="2" id="KW-1185">Reference proteome</keyword>